<comment type="similarity">
    <text evidence="3">Belongs to the bacterial glucokinase family.</text>
</comment>
<dbReference type="EMBL" id="FQYI01000005">
    <property type="protein sequence ID" value="SHI82270.1"/>
    <property type="molecule type" value="Genomic_DNA"/>
</dbReference>
<keyword evidence="2 4" id="KW-0418">Kinase</keyword>
<evidence type="ECO:0000256" key="2">
    <source>
        <dbReference type="ARBA" id="ARBA00022777"/>
    </source>
</evidence>
<dbReference type="AlphaFoldDB" id="A0A1M6EA91"/>
<proteinExistence type="inferred from homology"/>
<dbReference type="OrthoDB" id="9800595at2"/>
<evidence type="ECO:0000256" key="1">
    <source>
        <dbReference type="ARBA" id="ARBA00022679"/>
    </source>
</evidence>
<dbReference type="PANTHER" id="PTHR47363">
    <property type="entry name" value="GLUCOKINASE"/>
    <property type="match status" value="1"/>
</dbReference>
<dbReference type="Proteomes" id="UP000184335">
    <property type="component" value="Unassembled WGS sequence"/>
</dbReference>
<organism evidence="4 5">
    <name type="scientific">Cruoricaptor ignavus</name>
    <dbReference type="NCBI Taxonomy" id="1118202"/>
    <lineage>
        <taxon>Bacteria</taxon>
        <taxon>Pseudomonadati</taxon>
        <taxon>Bacteroidota</taxon>
        <taxon>Flavobacteriia</taxon>
        <taxon>Flavobacteriales</taxon>
        <taxon>Weeksellaceae</taxon>
        <taxon>Cruoricaptor</taxon>
    </lineage>
</organism>
<dbReference type="SUPFAM" id="SSF53067">
    <property type="entry name" value="Actin-like ATPase domain"/>
    <property type="match status" value="1"/>
</dbReference>
<protein>
    <submittedName>
        <fullName evidence="4">Glucokinase</fullName>
    </submittedName>
</protein>
<dbReference type="InterPro" id="IPR003836">
    <property type="entry name" value="Glucokinase"/>
</dbReference>
<dbReference type="GO" id="GO:0006096">
    <property type="term" value="P:glycolytic process"/>
    <property type="evidence" value="ECO:0007669"/>
    <property type="project" value="InterPro"/>
</dbReference>
<dbReference type="GO" id="GO:0005524">
    <property type="term" value="F:ATP binding"/>
    <property type="evidence" value="ECO:0007669"/>
    <property type="project" value="InterPro"/>
</dbReference>
<dbReference type="GO" id="GO:0005536">
    <property type="term" value="F:D-glucose binding"/>
    <property type="evidence" value="ECO:0007669"/>
    <property type="project" value="InterPro"/>
</dbReference>
<dbReference type="STRING" id="1118202.SAMN05443429_10535"/>
<accession>A0A1M6EA91</accession>
<dbReference type="Gene3D" id="3.30.420.40">
    <property type="match status" value="1"/>
</dbReference>
<reference evidence="4 5" key="1">
    <citation type="submission" date="2016-11" db="EMBL/GenBank/DDBJ databases">
        <authorList>
            <person name="Jaros S."/>
            <person name="Januszkiewicz K."/>
            <person name="Wedrychowicz H."/>
        </authorList>
    </citation>
    <scope>NUCLEOTIDE SEQUENCE [LARGE SCALE GENOMIC DNA]</scope>
    <source>
        <strain evidence="4 5">DSM 25479</strain>
    </source>
</reference>
<dbReference type="PANTHER" id="PTHR47363:SF1">
    <property type="entry name" value="GLUCOKINASE"/>
    <property type="match status" value="1"/>
</dbReference>
<dbReference type="Gene3D" id="3.40.367.20">
    <property type="match status" value="1"/>
</dbReference>
<name>A0A1M6EA91_9FLAO</name>
<evidence type="ECO:0000256" key="3">
    <source>
        <dbReference type="RuleBase" id="RU004046"/>
    </source>
</evidence>
<gene>
    <name evidence="4" type="ORF">SAMN05443429_10535</name>
</gene>
<dbReference type="RefSeq" id="WP_073179326.1">
    <property type="nucleotide sequence ID" value="NZ_FQYI01000005.1"/>
</dbReference>
<dbReference type="CDD" id="cd24008">
    <property type="entry name" value="ASKHA_NBD_GLK"/>
    <property type="match status" value="1"/>
</dbReference>
<dbReference type="Pfam" id="PF02685">
    <property type="entry name" value="Glucokinase"/>
    <property type="match status" value="1"/>
</dbReference>
<dbReference type="GO" id="GO:0004340">
    <property type="term" value="F:glucokinase activity"/>
    <property type="evidence" value="ECO:0007669"/>
    <property type="project" value="InterPro"/>
</dbReference>
<keyword evidence="5" id="KW-1185">Reference proteome</keyword>
<keyword evidence="1" id="KW-0808">Transferase</keyword>
<evidence type="ECO:0000313" key="4">
    <source>
        <dbReference type="EMBL" id="SHI82270.1"/>
    </source>
</evidence>
<evidence type="ECO:0000313" key="5">
    <source>
        <dbReference type="Proteomes" id="UP000184335"/>
    </source>
</evidence>
<sequence>MAVQFPLYFPGKSSDAKDAIKVLAVDLRKTRSTFAIYQVENCNLKLECRNELKTDEFSSFTEMAKAYLSTCDLPFDRVSIAVPGPVILGKVETANLPWPLDLQEITQELKNEKVCLVNDMEATAYSLGDLSNSEVITIHAPEEIMPGNVALLSPGNGLGEAGLFWDGATLRPFATEGGHTEFSPRNPFEVEFYQFLNKIYGIVSWENVLTKSGIYNIYRFLRDVGRHEEKPELSGTITQGDFIKNLAAAGNDEPSRLVRTTLEWFAEFLAREANYLALKLKSTGGLVITGDLAKELRHFIDAEQFYKSFKISDKMDKLLKDIPLYFVFNDDAIAEGAALYGAYYE</sequence>
<dbReference type="InterPro" id="IPR043129">
    <property type="entry name" value="ATPase_NBD"/>
</dbReference>